<proteinExistence type="predicted"/>
<feature type="compositionally biased region" description="Polar residues" evidence="1">
    <location>
        <begin position="165"/>
        <end position="176"/>
    </location>
</feature>
<dbReference type="OrthoDB" id="1939758at2759"/>
<feature type="compositionally biased region" description="Low complexity" evidence="1">
    <location>
        <begin position="650"/>
        <end position="666"/>
    </location>
</feature>
<feature type="region of interest" description="Disordered" evidence="1">
    <location>
        <begin position="117"/>
        <end position="176"/>
    </location>
</feature>
<dbReference type="KEGG" id="egu:105046523"/>
<reference evidence="3" key="1">
    <citation type="submission" date="2025-08" db="UniProtKB">
        <authorList>
            <consortium name="RefSeq"/>
        </authorList>
    </citation>
    <scope>IDENTIFICATION</scope>
</reference>
<protein>
    <submittedName>
        <fullName evidence="3">Uncharacterized protein LOC105046523</fullName>
    </submittedName>
</protein>
<gene>
    <name evidence="3" type="primary">LOC105046523</name>
</gene>
<evidence type="ECO:0000313" key="2">
    <source>
        <dbReference type="Proteomes" id="UP000504607"/>
    </source>
</evidence>
<dbReference type="InParanoid" id="A0A6I9RC34"/>
<evidence type="ECO:0000313" key="3">
    <source>
        <dbReference type="RefSeq" id="XP_010923431.1"/>
    </source>
</evidence>
<name>A0A6I9RC34_ELAGV</name>
<evidence type="ECO:0000256" key="1">
    <source>
        <dbReference type="SAM" id="MobiDB-lite"/>
    </source>
</evidence>
<keyword evidence="2" id="KW-1185">Reference proteome</keyword>
<feature type="region of interest" description="Disordered" evidence="1">
    <location>
        <begin position="647"/>
        <end position="666"/>
    </location>
</feature>
<feature type="compositionally biased region" description="Polar residues" evidence="1">
    <location>
        <begin position="120"/>
        <end position="136"/>
    </location>
</feature>
<dbReference type="PANTHER" id="PTHR37261">
    <property type="entry name" value="40S RIBOSOMAL PROTEIN S27"/>
    <property type="match status" value="1"/>
</dbReference>
<dbReference type="RefSeq" id="XP_010923431.1">
    <property type="nucleotide sequence ID" value="XM_010925129.3"/>
</dbReference>
<dbReference type="Proteomes" id="UP000504607">
    <property type="component" value="Chromosome 6"/>
</dbReference>
<organism evidence="2 3">
    <name type="scientific">Elaeis guineensis var. tenera</name>
    <name type="common">Oil palm</name>
    <dbReference type="NCBI Taxonomy" id="51953"/>
    <lineage>
        <taxon>Eukaryota</taxon>
        <taxon>Viridiplantae</taxon>
        <taxon>Streptophyta</taxon>
        <taxon>Embryophyta</taxon>
        <taxon>Tracheophyta</taxon>
        <taxon>Spermatophyta</taxon>
        <taxon>Magnoliopsida</taxon>
        <taxon>Liliopsida</taxon>
        <taxon>Arecaceae</taxon>
        <taxon>Arecoideae</taxon>
        <taxon>Cocoseae</taxon>
        <taxon>Elaeidinae</taxon>
        <taxon>Elaeis</taxon>
    </lineage>
</organism>
<dbReference type="FunCoup" id="A0A6I9RC34">
    <property type="interactions" value="1224"/>
</dbReference>
<accession>A0A6I9RC34</accession>
<dbReference type="PANTHER" id="PTHR37261:SF1">
    <property type="entry name" value="40S RIBOSOMAL PROTEIN S27"/>
    <property type="match status" value="1"/>
</dbReference>
<sequence length="1192" mass="129831">MDLGAMEAAMVGKESSGSWSSSTNWIAAEGSLQDSISFETSDEDAPPLTSSGLLLVRLPSDDPRPCEVTILFREKHEIHRVYVRSTARVYEIYYAADQQNKSNEYLCTVRCGPAAREVMSPSSSEGAVTKSQNGNDGTMEKHEKMARSDSNNSDEDGWVEVQVPDSPQQNDQSNALSKKIDENSSAKFQIHHEATAEISDASPCVSLTIRLLSLQTKTCVHVEEIYIYADPVDSSNPDPHVSMEGNLSGNPLLAMLVPGLLQLSKSGTGRIQNKYFSVDSGVQEHQHCVDKVAEQSRLDMCGMGLQQANCAMMQQNLGQLQEETKVKPENIQLESGQNVIDQKLGPVQEQTEVKPENVQLGSNQRVTDQADQELGPVQTQTEVEPEYVQLRSDQKVTDEVEAENIDLGSNHKVTDMDHVPKSAAEENNPASSHVEKVLDELVLRMGRIEAFCSRFEENMMKPLSCIEIRLQRLEQRFDAFAVGKYSEKNLCSRISAPEFSFDELDSENKGCNTSFTVGEVTVSDDSSFPANDVAASVPDSKMCPSLAVKAPESHNEDDLSLSAMDGATSVPESNMRPGLVVKAPEFLNEDEEFTNTDDTSDSSVKDCPNVNTHQSIDGALASALAAFLTSTTVKSPKHSPNVMEKPHWFSNGVNNNSDSSPVSVSSEGSDKLFSKIELETISCSTLDVIKETNHGDSLSSADVVGTPDTSLDESYLEDKGGDTSDAARNVAAFDGSSLLADNTNSSVSAPQISGLIFTAPEFPNEEDDFIDCDDTLDSGVESCFKDQESVPTSGKSGLALAAFLSSTKLKSPEHSSTLLGATFELFSGDNNELAGCDHTITNVPDPIITPDNNELASSSVEIPCGGVGRVGPTNHENNMESKVDLHQFFNSLRPDGRLEQGEYAKLRHQTGPTEPTIGGSTADCMPLKDGMEQKDHGVKWDRSSSTEATAMEEGSFAQLAPHCMDFQSNGGISSKWHDGSWVDDGDAEEAAHGSPCLNQLSREWTEDCSTDSSFDELFIKSKVQVYWSDDSSTDYFPVKQQSGQAADNYEGSQALVDDLSKGIGLNSADSKFSAEVKWASDSTLDFEDRIMDFKFVPARDWGTRLPLELLLGETSDAEVQLSTVKDVDDGKCIADGRQHNLFSFQWEDQNSTAVNQLPVEVQDLRVPSETCLWDADLQGRESSNQQPFSSLI</sequence>
<dbReference type="GeneID" id="105046523"/>
<dbReference type="AlphaFoldDB" id="A0A6I9RC34"/>
<feature type="compositionally biased region" description="Basic and acidic residues" evidence="1">
    <location>
        <begin position="138"/>
        <end position="147"/>
    </location>
</feature>